<gene>
    <name evidence="2" type="ORF">TrCOL_g9374</name>
</gene>
<comment type="caution">
    <text evidence="2">The sequence shown here is derived from an EMBL/GenBank/DDBJ whole genome shotgun (WGS) entry which is preliminary data.</text>
</comment>
<dbReference type="EMBL" id="BRYA01000618">
    <property type="protein sequence ID" value="GMI25889.1"/>
    <property type="molecule type" value="Genomic_DNA"/>
</dbReference>
<dbReference type="AlphaFoldDB" id="A0A9W7FXK3"/>
<keyword evidence="3" id="KW-1185">Reference proteome</keyword>
<dbReference type="Gene3D" id="3.40.50.1100">
    <property type="match status" value="2"/>
</dbReference>
<dbReference type="SUPFAM" id="SSF53686">
    <property type="entry name" value="Tryptophan synthase beta subunit-like PLP-dependent enzymes"/>
    <property type="match status" value="1"/>
</dbReference>
<dbReference type="InterPro" id="IPR001926">
    <property type="entry name" value="TrpB-like_PALP"/>
</dbReference>
<dbReference type="Proteomes" id="UP001165065">
    <property type="component" value="Unassembled WGS sequence"/>
</dbReference>
<accession>A0A9W7FXK3</accession>
<name>A0A9W7FXK3_9STRA</name>
<evidence type="ECO:0000313" key="2">
    <source>
        <dbReference type="EMBL" id="GMI25889.1"/>
    </source>
</evidence>
<dbReference type="InterPro" id="IPR050214">
    <property type="entry name" value="Cys_Synth/Cystath_Beta-Synth"/>
</dbReference>
<dbReference type="OrthoDB" id="10259545at2759"/>
<feature type="domain" description="Tryptophan synthase beta chain-like PALP" evidence="1">
    <location>
        <begin position="30"/>
        <end position="334"/>
    </location>
</feature>
<dbReference type="PANTHER" id="PTHR10314">
    <property type="entry name" value="CYSTATHIONINE BETA-SYNTHASE"/>
    <property type="match status" value="1"/>
</dbReference>
<protein>
    <recommendedName>
        <fullName evidence="1">Tryptophan synthase beta chain-like PALP domain-containing protein</fullName>
    </recommendedName>
</protein>
<evidence type="ECO:0000313" key="3">
    <source>
        <dbReference type="Proteomes" id="UP001165065"/>
    </source>
</evidence>
<proteinExistence type="predicted"/>
<dbReference type="InterPro" id="IPR036052">
    <property type="entry name" value="TrpB-like_PALP_sf"/>
</dbReference>
<organism evidence="2 3">
    <name type="scientific">Triparma columacea</name>
    <dbReference type="NCBI Taxonomy" id="722753"/>
    <lineage>
        <taxon>Eukaryota</taxon>
        <taxon>Sar</taxon>
        <taxon>Stramenopiles</taxon>
        <taxon>Ochrophyta</taxon>
        <taxon>Bolidophyceae</taxon>
        <taxon>Parmales</taxon>
        <taxon>Triparmaceae</taxon>
        <taxon>Triparma</taxon>
    </lineage>
</organism>
<sequence length="388" mass="42695">MSNELTLSIYSQRRKQRLLSRFNSSNYIKSIGNTPLERWSSISDAVAIISPSEKPSGGVWLKREDKNPGGTAKDRVAKSVLLGWLTRGLSVSGVVEGSSGSTGIAWASICKEVGLPFRCYVPDDQSESKFRKIRELGGSVVVVKTASISSGEHYVNRARNDAREREGWRFGDQFEEPGNYLAHSTGTGPEILSSMSGLVDLFCMSAGTGGMLSGVGNLILNLGGRVVAADVTGSVYGNWVEGGVAYCEQQRERGVRKHRYDTIAEGIGMDRITGNLGRLKGGVEGVRVEEQDIVDAAWWIFRKEGIRVGSSTAVNIMGVLLTGRGGERIVTVMCSSGEREKARLWDRRFVEGRGLEWREGWREEEWRKWIEGIKERRKGRKGGGQAKD</sequence>
<reference evidence="3" key="1">
    <citation type="journal article" date="2023" name="Commun. Biol.">
        <title>Genome analysis of Parmales, the sister group of diatoms, reveals the evolutionary specialization of diatoms from phago-mixotrophs to photoautotrophs.</title>
        <authorList>
            <person name="Ban H."/>
            <person name="Sato S."/>
            <person name="Yoshikawa S."/>
            <person name="Yamada K."/>
            <person name="Nakamura Y."/>
            <person name="Ichinomiya M."/>
            <person name="Sato N."/>
            <person name="Blanc-Mathieu R."/>
            <person name="Endo H."/>
            <person name="Kuwata A."/>
            <person name="Ogata H."/>
        </authorList>
    </citation>
    <scope>NUCLEOTIDE SEQUENCE [LARGE SCALE GENOMIC DNA]</scope>
</reference>
<evidence type="ECO:0000259" key="1">
    <source>
        <dbReference type="Pfam" id="PF00291"/>
    </source>
</evidence>
<dbReference type="Pfam" id="PF00291">
    <property type="entry name" value="PALP"/>
    <property type="match status" value="1"/>
</dbReference>